<name>A0A9N9JG19_9GLOM</name>
<dbReference type="AlphaFoldDB" id="A0A9N9JG19"/>
<evidence type="ECO:0000313" key="2">
    <source>
        <dbReference type="Proteomes" id="UP000789405"/>
    </source>
</evidence>
<protein>
    <submittedName>
        <fullName evidence="1">25041_t:CDS:1</fullName>
    </submittedName>
</protein>
<dbReference type="EMBL" id="CAJVPY010020155">
    <property type="protein sequence ID" value="CAG8774466.1"/>
    <property type="molecule type" value="Genomic_DNA"/>
</dbReference>
<evidence type="ECO:0000313" key="1">
    <source>
        <dbReference type="EMBL" id="CAG8774466.1"/>
    </source>
</evidence>
<dbReference type="Proteomes" id="UP000789405">
    <property type="component" value="Unassembled WGS sequence"/>
</dbReference>
<accession>A0A9N9JG19</accession>
<feature type="non-terminal residue" evidence="1">
    <location>
        <position position="1"/>
    </location>
</feature>
<feature type="non-terminal residue" evidence="1">
    <location>
        <position position="58"/>
    </location>
</feature>
<organism evidence="1 2">
    <name type="scientific">Dentiscutata erythropus</name>
    <dbReference type="NCBI Taxonomy" id="1348616"/>
    <lineage>
        <taxon>Eukaryota</taxon>
        <taxon>Fungi</taxon>
        <taxon>Fungi incertae sedis</taxon>
        <taxon>Mucoromycota</taxon>
        <taxon>Glomeromycotina</taxon>
        <taxon>Glomeromycetes</taxon>
        <taxon>Diversisporales</taxon>
        <taxon>Gigasporaceae</taxon>
        <taxon>Dentiscutata</taxon>
    </lineage>
</organism>
<comment type="caution">
    <text evidence="1">The sequence shown here is derived from an EMBL/GenBank/DDBJ whole genome shotgun (WGS) entry which is preliminary data.</text>
</comment>
<gene>
    <name evidence="1" type="ORF">DERYTH_LOCUS19013</name>
</gene>
<keyword evidence="2" id="KW-1185">Reference proteome</keyword>
<reference evidence="1" key="1">
    <citation type="submission" date="2021-06" db="EMBL/GenBank/DDBJ databases">
        <authorList>
            <person name="Kallberg Y."/>
            <person name="Tangrot J."/>
            <person name="Rosling A."/>
        </authorList>
    </citation>
    <scope>NUCLEOTIDE SEQUENCE</scope>
    <source>
        <strain evidence="1">MA453B</strain>
    </source>
</reference>
<proteinExistence type="predicted"/>
<sequence>QPIPFKLLSVILKIRIDLEVSEVQSEFNIELLNQVQVQSGFGSNVYELVQVQYGWSQK</sequence>